<sequence>MPSSPNLKEILQEFYTDNNFGEDGNAYNKIAWFDFKVIKIPLPNPKGRQEILYIHDLHHLLHNKSTKWSDEVFITGWEISTGLGTHYMAWVFSFTAFFIGVFTYPKQLFLGFSKGASTKGIISLNLSKKDLLSLSLEELKSKTLIDIHHNTKPSFSLVLRFSIFVLISLIIFLLPILLIVRIFVF</sequence>
<organism evidence="2 3">
    <name type="scientific">Aquimarina algiphila</name>
    <dbReference type="NCBI Taxonomy" id="2047982"/>
    <lineage>
        <taxon>Bacteria</taxon>
        <taxon>Pseudomonadati</taxon>
        <taxon>Bacteroidota</taxon>
        <taxon>Flavobacteriia</taxon>
        <taxon>Flavobacteriales</taxon>
        <taxon>Flavobacteriaceae</taxon>
        <taxon>Aquimarina</taxon>
    </lineage>
</organism>
<feature type="transmembrane region" description="Helical" evidence="1">
    <location>
        <begin position="87"/>
        <end position="104"/>
    </location>
</feature>
<dbReference type="AlphaFoldDB" id="A0A554VKZ3"/>
<accession>A0A554VKZ3</accession>
<keyword evidence="1" id="KW-0472">Membrane</keyword>
<protein>
    <recommendedName>
        <fullName evidence="4">DUF1353 domain-containing protein</fullName>
    </recommendedName>
</protein>
<keyword evidence="3" id="KW-1185">Reference proteome</keyword>
<feature type="transmembrane region" description="Helical" evidence="1">
    <location>
        <begin position="157"/>
        <end position="184"/>
    </location>
</feature>
<keyword evidence="1" id="KW-0812">Transmembrane</keyword>
<proteinExistence type="predicted"/>
<dbReference type="RefSeq" id="WP_109436032.1">
    <property type="nucleotide sequence ID" value="NZ_CANMIK010000023.1"/>
</dbReference>
<evidence type="ECO:0008006" key="4">
    <source>
        <dbReference type="Google" id="ProtNLM"/>
    </source>
</evidence>
<evidence type="ECO:0000313" key="3">
    <source>
        <dbReference type="Proteomes" id="UP000318833"/>
    </source>
</evidence>
<comment type="caution">
    <text evidence="2">The sequence shown here is derived from an EMBL/GenBank/DDBJ whole genome shotgun (WGS) entry which is preliminary data.</text>
</comment>
<evidence type="ECO:0000256" key="1">
    <source>
        <dbReference type="SAM" id="Phobius"/>
    </source>
</evidence>
<gene>
    <name evidence="2" type="ORF">FOF46_11345</name>
</gene>
<name>A0A554VKZ3_9FLAO</name>
<evidence type="ECO:0000313" key="2">
    <source>
        <dbReference type="EMBL" id="TSE08733.1"/>
    </source>
</evidence>
<dbReference type="OrthoDB" id="1188699at2"/>
<dbReference type="EMBL" id="VLNR01000020">
    <property type="protein sequence ID" value="TSE08733.1"/>
    <property type="molecule type" value="Genomic_DNA"/>
</dbReference>
<dbReference type="Proteomes" id="UP000318833">
    <property type="component" value="Unassembled WGS sequence"/>
</dbReference>
<keyword evidence="1" id="KW-1133">Transmembrane helix</keyword>
<reference evidence="2 3" key="1">
    <citation type="submission" date="2019-07" db="EMBL/GenBank/DDBJ databases">
        <title>The draft genome sequence of Aquimarina algiphila M91.</title>
        <authorList>
            <person name="Meng X."/>
        </authorList>
    </citation>
    <scope>NUCLEOTIDE SEQUENCE [LARGE SCALE GENOMIC DNA]</scope>
    <source>
        <strain evidence="2 3">M91</strain>
    </source>
</reference>